<evidence type="ECO:0000256" key="2">
    <source>
        <dbReference type="ARBA" id="ARBA00023015"/>
    </source>
</evidence>
<dbReference type="SMART" id="SM00422">
    <property type="entry name" value="HTH_MERR"/>
    <property type="match status" value="1"/>
</dbReference>
<dbReference type="CDD" id="cd01107">
    <property type="entry name" value="HTH_BmrR"/>
    <property type="match status" value="1"/>
</dbReference>
<evidence type="ECO:0000259" key="6">
    <source>
        <dbReference type="PROSITE" id="PS50937"/>
    </source>
</evidence>
<dbReference type="InterPro" id="IPR029442">
    <property type="entry name" value="GyrI-like"/>
</dbReference>
<dbReference type="InterPro" id="IPR010499">
    <property type="entry name" value="AraC_E-bd"/>
</dbReference>
<dbReference type="Gene3D" id="1.10.1660.10">
    <property type="match status" value="1"/>
</dbReference>
<feature type="domain" description="HTH merR-type" evidence="6">
    <location>
        <begin position="1"/>
        <end position="71"/>
    </location>
</feature>
<dbReference type="InterPro" id="IPR011256">
    <property type="entry name" value="Reg_factor_effector_dom_sf"/>
</dbReference>
<dbReference type="GO" id="GO:0003677">
    <property type="term" value="F:DNA binding"/>
    <property type="evidence" value="ECO:0007669"/>
    <property type="project" value="UniProtKB-KW"/>
</dbReference>
<name>A0A7W3STX1_9BACL</name>
<evidence type="ECO:0000313" key="7">
    <source>
        <dbReference type="EMBL" id="MBA9086172.1"/>
    </source>
</evidence>
<keyword evidence="4" id="KW-0804">Transcription</keyword>
<evidence type="ECO:0000256" key="4">
    <source>
        <dbReference type="ARBA" id="ARBA00023163"/>
    </source>
</evidence>
<keyword evidence="5" id="KW-0175">Coiled coil</keyword>
<dbReference type="GO" id="GO:0003700">
    <property type="term" value="F:DNA-binding transcription factor activity"/>
    <property type="evidence" value="ECO:0007669"/>
    <property type="project" value="InterPro"/>
</dbReference>
<dbReference type="Gene3D" id="3.20.80.10">
    <property type="entry name" value="Regulatory factor, effector binding domain"/>
    <property type="match status" value="1"/>
</dbReference>
<keyword evidence="3 7" id="KW-0238">DNA-binding</keyword>
<keyword evidence="1" id="KW-0678">Repressor</keyword>
<dbReference type="PROSITE" id="PS00552">
    <property type="entry name" value="HTH_MERR_1"/>
    <property type="match status" value="1"/>
</dbReference>
<dbReference type="PANTHER" id="PTHR30204">
    <property type="entry name" value="REDOX-CYCLING DRUG-SENSING TRANSCRIPTIONAL ACTIVATOR SOXR"/>
    <property type="match status" value="1"/>
</dbReference>
<dbReference type="InterPro" id="IPR000551">
    <property type="entry name" value="MerR-type_HTH_dom"/>
</dbReference>
<gene>
    <name evidence="7" type="ORF">FHR92_002645</name>
</gene>
<dbReference type="SMART" id="SM00871">
    <property type="entry name" value="AraC_E_bind"/>
    <property type="match status" value="1"/>
</dbReference>
<evidence type="ECO:0000256" key="3">
    <source>
        <dbReference type="ARBA" id="ARBA00023125"/>
    </source>
</evidence>
<evidence type="ECO:0000256" key="1">
    <source>
        <dbReference type="ARBA" id="ARBA00022491"/>
    </source>
</evidence>
<dbReference type="Proteomes" id="UP000567067">
    <property type="component" value="Unassembled WGS sequence"/>
</dbReference>
<dbReference type="EMBL" id="JACJIP010000016">
    <property type="protein sequence ID" value="MBA9086172.1"/>
    <property type="molecule type" value="Genomic_DNA"/>
</dbReference>
<proteinExistence type="predicted"/>
<feature type="coiled-coil region" evidence="5">
    <location>
        <begin position="66"/>
        <end position="93"/>
    </location>
</feature>
<keyword evidence="2" id="KW-0805">Transcription regulation</keyword>
<dbReference type="AlphaFoldDB" id="A0A7W3STX1"/>
<evidence type="ECO:0000313" key="8">
    <source>
        <dbReference type="Proteomes" id="UP000567067"/>
    </source>
</evidence>
<organism evidence="7 8">
    <name type="scientific">Fontibacillus solani</name>
    <dbReference type="NCBI Taxonomy" id="1572857"/>
    <lineage>
        <taxon>Bacteria</taxon>
        <taxon>Bacillati</taxon>
        <taxon>Bacillota</taxon>
        <taxon>Bacilli</taxon>
        <taxon>Bacillales</taxon>
        <taxon>Paenibacillaceae</taxon>
        <taxon>Fontibacillus</taxon>
    </lineage>
</organism>
<dbReference type="Pfam" id="PF06445">
    <property type="entry name" value="GyrI-like"/>
    <property type="match status" value="1"/>
</dbReference>
<dbReference type="PROSITE" id="PS50937">
    <property type="entry name" value="HTH_MERR_2"/>
    <property type="match status" value="1"/>
</dbReference>
<evidence type="ECO:0000256" key="5">
    <source>
        <dbReference type="SAM" id="Coils"/>
    </source>
</evidence>
<comment type="caution">
    <text evidence="7">The sequence shown here is derived from an EMBL/GenBank/DDBJ whole genome shotgun (WGS) entry which is preliminary data.</text>
</comment>
<keyword evidence="8" id="KW-1185">Reference proteome</keyword>
<dbReference type="Pfam" id="PF13411">
    <property type="entry name" value="MerR_1"/>
    <property type="match status" value="1"/>
</dbReference>
<reference evidence="7 8" key="1">
    <citation type="submission" date="2020-08" db="EMBL/GenBank/DDBJ databases">
        <title>Genomic Encyclopedia of Type Strains, Phase III (KMG-III): the genomes of soil and plant-associated and newly described type strains.</title>
        <authorList>
            <person name="Whitman W."/>
        </authorList>
    </citation>
    <scope>NUCLEOTIDE SEQUENCE [LARGE SCALE GENOMIC DNA]</scope>
    <source>
        <strain evidence="7 8">CECT 8693</strain>
    </source>
</reference>
<protein>
    <submittedName>
        <fullName evidence="7">DNA-binding transcriptional MerR regulator/effector-binding domain-containing protein</fullName>
    </submittedName>
</protein>
<dbReference type="SUPFAM" id="SSF46955">
    <property type="entry name" value="Putative DNA-binding domain"/>
    <property type="match status" value="1"/>
</dbReference>
<dbReference type="PANTHER" id="PTHR30204:SF69">
    <property type="entry name" value="MERR-FAMILY TRANSCRIPTIONAL REGULATOR"/>
    <property type="match status" value="1"/>
</dbReference>
<sequence>MLSIGEFSKICEVSTKTLRYYEEIGLIHPDEINPDNGYRYYSIKQLEKMLFINRLKSYYFSLEEIKAILELEKDQSEEKLHTALNRKRREINEKLNAFEYTLKQMSTDILNLEKGIPIMSYLNRIDVQLVETKPMNILFMRQMMSSDDYASGYGAYFSRLYEKIASDKLTLLGTPMTIYHSPEYNPAGNDTEFAIPIEETIKGTRALSEGLCARSVMQGSYSELTSVFVKLREWVEKEGYEMVNSPYEIYITDPNQANIDTDMITEVYFPVKKKYS</sequence>
<dbReference type="InterPro" id="IPR047057">
    <property type="entry name" value="MerR_fam"/>
</dbReference>
<dbReference type="RefSeq" id="WP_182536135.1">
    <property type="nucleotide sequence ID" value="NZ_JACJIP010000016.1"/>
</dbReference>
<dbReference type="SUPFAM" id="SSF55136">
    <property type="entry name" value="Probable bacterial effector-binding domain"/>
    <property type="match status" value="1"/>
</dbReference>
<accession>A0A7W3STX1</accession>
<dbReference type="InterPro" id="IPR009061">
    <property type="entry name" value="DNA-bd_dom_put_sf"/>
</dbReference>